<dbReference type="EMBL" id="LN614827">
    <property type="protein sequence ID" value="CEG58633.1"/>
    <property type="molecule type" value="Genomic_DNA"/>
</dbReference>
<dbReference type="GO" id="GO:0051287">
    <property type="term" value="F:NAD binding"/>
    <property type="evidence" value="ECO:0007669"/>
    <property type="project" value="InterPro"/>
</dbReference>
<dbReference type="InterPro" id="IPR006115">
    <property type="entry name" value="6PGDH_NADP-bd"/>
</dbReference>
<dbReference type="InterPro" id="IPR051265">
    <property type="entry name" value="HIBADH-related_NP60_sf"/>
</dbReference>
<evidence type="ECO:0000313" key="7">
    <source>
        <dbReference type="Proteomes" id="UP000032430"/>
    </source>
</evidence>
<organism evidence="6 7">
    <name type="scientific">Legionella fallonii LLAP-10</name>
    <dbReference type="NCBI Taxonomy" id="1212491"/>
    <lineage>
        <taxon>Bacteria</taxon>
        <taxon>Pseudomonadati</taxon>
        <taxon>Pseudomonadota</taxon>
        <taxon>Gammaproteobacteria</taxon>
        <taxon>Legionellales</taxon>
        <taxon>Legionellaceae</taxon>
        <taxon>Legionella</taxon>
    </lineage>
</organism>
<dbReference type="PROSITE" id="PS00895">
    <property type="entry name" value="3_HYDROXYISOBUT_DH"/>
    <property type="match status" value="1"/>
</dbReference>
<feature type="active site" evidence="3">
    <location>
        <position position="171"/>
    </location>
</feature>
<dbReference type="GO" id="GO:0050661">
    <property type="term" value="F:NADP binding"/>
    <property type="evidence" value="ECO:0007669"/>
    <property type="project" value="InterPro"/>
</dbReference>
<dbReference type="InterPro" id="IPR013328">
    <property type="entry name" value="6PGD_dom2"/>
</dbReference>
<dbReference type="SUPFAM" id="SSF51735">
    <property type="entry name" value="NAD(P)-binding Rossmann-fold domains"/>
    <property type="match status" value="1"/>
</dbReference>
<feature type="domain" description="6-phosphogluconate dehydrogenase NADP-binding" evidence="4">
    <location>
        <begin position="4"/>
        <end position="162"/>
    </location>
</feature>
<dbReference type="Pfam" id="PF14833">
    <property type="entry name" value="NAD_binding_11"/>
    <property type="match status" value="1"/>
</dbReference>
<dbReference type="GO" id="GO:0008442">
    <property type="term" value="F:3-hydroxyisobutyrate dehydrogenase activity"/>
    <property type="evidence" value="ECO:0007669"/>
    <property type="project" value="UniProtKB-EC"/>
</dbReference>
<dbReference type="Gene3D" id="3.40.50.720">
    <property type="entry name" value="NAD(P)-binding Rossmann-like Domain"/>
    <property type="match status" value="1"/>
</dbReference>
<dbReference type="Proteomes" id="UP000032430">
    <property type="component" value="Chromosome I"/>
</dbReference>
<feature type="domain" description="3-hydroxyisobutyrate dehydrogenase-like NAD-binding" evidence="5">
    <location>
        <begin position="165"/>
        <end position="281"/>
    </location>
</feature>
<dbReference type="InterPro" id="IPR015815">
    <property type="entry name" value="HIBADH-related"/>
</dbReference>
<evidence type="ECO:0000259" key="4">
    <source>
        <dbReference type="Pfam" id="PF03446"/>
    </source>
</evidence>
<dbReference type="PIRSF" id="PIRSF000103">
    <property type="entry name" value="HIBADH"/>
    <property type="match status" value="1"/>
</dbReference>
<dbReference type="SUPFAM" id="SSF48179">
    <property type="entry name" value="6-phosphogluconate dehydrogenase C-terminal domain-like"/>
    <property type="match status" value="1"/>
</dbReference>
<dbReference type="KEGG" id="lfa:LFA_3301"/>
<dbReference type="STRING" id="1212491.LFA_3301"/>
<evidence type="ECO:0000259" key="5">
    <source>
        <dbReference type="Pfam" id="PF14833"/>
    </source>
</evidence>
<name>A0A098G831_9GAMM</name>
<protein>
    <submittedName>
        <fullName evidence="6">3-hydroxyisobutyrate dehydrogenase</fullName>
        <ecNumber evidence="6">1.1.1.31</ecNumber>
    </submittedName>
</protein>
<dbReference type="Gene3D" id="1.10.1040.10">
    <property type="entry name" value="N-(1-d-carboxylethyl)-l-norvaline Dehydrogenase, domain 2"/>
    <property type="match status" value="1"/>
</dbReference>
<accession>A0A098G831</accession>
<reference evidence="7" key="1">
    <citation type="submission" date="2014-09" db="EMBL/GenBank/DDBJ databases">
        <authorList>
            <person name="Gomez-Valero L."/>
        </authorList>
    </citation>
    <scope>NUCLEOTIDE SEQUENCE [LARGE SCALE GENOMIC DNA]</scope>
    <source>
        <strain evidence="7">ATCC700992</strain>
    </source>
</reference>
<dbReference type="PANTHER" id="PTHR43580:SF2">
    <property type="entry name" value="CYTOKINE-LIKE NUCLEAR FACTOR N-PAC"/>
    <property type="match status" value="1"/>
</dbReference>
<keyword evidence="7" id="KW-1185">Reference proteome</keyword>
<evidence type="ECO:0000313" key="6">
    <source>
        <dbReference type="EMBL" id="CEG58633.1"/>
    </source>
</evidence>
<dbReference type="GO" id="GO:0016054">
    <property type="term" value="P:organic acid catabolic process"/>
    <property type="evidence" value="ECO:0007669"/>
    <property type="project" value="UniProtKB-ARBA"/>
</dbReference>
<evidence type="ECO:0000256" key="2">
    <source>
        <dbReference type="ARBA" id="ARBA00023027"/>
    </source>
</evidence>
<gene>
    <name evidence="6" type="ORF">LFA_3301</name>
</gene>
<dbReference type="InterPro" id="IPR036291">
    <property type="entry name" value="NAD(P)-bd_dom_sf"/>
</dbReference>
<dbReference type="InterPro" id="IPR029154">
    <property type="entry name" value="HIBADH-like_NADP-bd"/>
</dbReference>
<evidence type="ECO:0000256" key="1">
    <source>
        <dbReference type="ARBA" id="ARBA00023002"/>
    </source>
</evidence>
<dbReference type="HOGENOM" id="CLU_035117_0_0_6"/>
<sequence length="291" mass="31571">MEAIGFIGLGNMGSKMVDRLLKAGHTVIGYNRTQQKALPLIELGMQWAESPREVIKACNITLMSLTDDKAISAIIEGDNGVLSAITKDKLLVDLSTVSPNFSCNIANELAEHHAHLLDAPVSGNPIMIEKGLVTIMVSGNHAEFTRVKPILESISPKIFYVGTNGQALFLKLAINISLAVQMHAFSEGMLLLQKAGVDMNKAIEIIQQSAIASPNIQQRAPYILAPPEHSLFSIKLMQKDLLLALEQGRQLGVPLHNTAITNEALTAACGQHYGDKDLSILFTSIKQMLEK</sequence>
<keyword evidence="2" id="KW-0520">NAD</keyword>
<dbReference type="EC" id="1.1.1.31" evidence="6"/>
<dbReference type="InterPro" id="IPR008927">
    <property type="entry name" value="6-PGluconate_DH-like_C_sf"/>
</dbReference>
<keyword evidence="1 6" id="KW-0560">Oxidoreductase</keyword>
<proteinExistence type="predicted"/>
<dbReference type="AlphaFoldDB" id="A0A098G831"/>
<dbReference type="InterPro" id="IPR002204">
    <property type="entry name" value="3-OH-isobutyrate_DH-rel_CS"/>
</dbReference>
<dbReference type="PANTHER" id="PTHR43580">
    <property type="entry name" value="OXIDOREDUCTASE GLYR1-RELATED"/>
    <property type="match status" value="1"/>
</dbReference>
<evidence type="ECO:0000256" key="3">
    <source>
        <dbReference type="PIRSR" id="PIRSR000103-1"/>
    </source>
</evidence>
<dbReference type="Pfam" id="PF03446">
    <property type="entry name" value="NAD_binding_2"/>
    <property type="match status" value="1"/>
</dbReference>